<name>A0ABD5DXM1_ACIBA</name>
<feature type="non-terminal residue" evidence="9">
    <location>
        <position position="84"/>
    </location>
</feature>
<dbReference type="InterPro" id="IPR011765">
    <property type="entry name" value="Pept_M16_N"/>
</dbReference>
<dbReference type="SUPFAM" id="SSF63411">
    <property type="entry name" value="LuxS/MPP-like metallohydrolase"/>
    <property type="match status" value="1"/>
</dbReference>
<dbReference type="EMBL" id="VMAF01001203">
    <property type="protein sequence ID" value="MDR8434245.1"/>
    <property type="molecule type" value="Genomic_DNA"/>
</dbReference>
<accession>A0ABD5DXM1</accession>
<gene>
    <name evidence="9" type="ORF">FPK63_24750</name>
</gene>
<evidence type="ECO:0000256" key="1">
    <source>
        <dbReference type="ARBA" id="ARBA00001947"/>
    </source>
</evidence>
<evidence type="ECO:0000256" key="2">
    <source>
        <dbReference type="ARBA" id="ARBA00007261"/>
    </source>
</evidence>
<reference evidence="9" key="1">
    <citation type="submission" date="2019-07" db="EMBL/GenBank/DDBJ databases">
        <title>Biological characteristics of mucoid Acinetobacter baumannii from a general hospital in China.</title>
        <authorList>
            <person name="Hua X."/>
            <person name="Yu Y."/>
        </authorList>
    </citation>
    <scope>NUCLEOTIDE SEQUENCE</scope>
    <source>
        <strain evidence="9">N8</strain>
    </source>
</reference>
<dbReference type="InterPro" id="IPR050626">
    <property type="entry name" value="Peptidase_M16"/>
</dbReference>
<keyword evidence="3" id="KW-0645">Protease</keyword>
<evidence type="ECO:0000256" key="3">
    <source>
        <dbReference type="ARBA" id="ARBA00022670"/>
    </source>
</evidence>
<keyword evidence="5" id="KW-0378">Hydrolase</keyword>
<evidence type="ECO:0000313" key="9">
    <source>
        <dbReference type="EMBL" id="MDR8434245.1"/>
    </source>
</evidence>
<dbReference type="GO" id="GO:0046872">
    <property type="term" value="F:metal ion binding"/>
    <property type="evidence" value="ECO:0007669"/>
    <property type="project" value="UniProtKB-KW"/>
</dbReference>
<dbReference type="GO" id="GO:0006508">
    <property type="term" value="P:proteolysis"/>
    <property type="evidence" value="ECO:0007669"/>
    <property type="project" value="UniProtKB-KW"/>
</dbReference>
<comment type="similarity">
    <text evidence="2">Belongs to the peptidase M16 family.</text>
</comment>
<evidence type="ECO:0000256" key="6">
    <source>
        <dbReference type="ARBA" id="ARBA00022833"/>
    </source>
</evidence>
<organism evidence="9">
    <name type="scientific">Acinetobacter baumannii</name>
    <dbReference type="NCBI Taxonomy" id="470"/>
    <lineage>
        <taxon>Bacteria</taxon>
        <taxon>Pseudomonadati</taxon>
        <taxon>Pseudomonadota</taxon>
        <taxon>Gammaproteobacteria</taxon>
        <taxon>Moraxellales</taxon>
        <taxon>Moraxellaceae</taxon>
        <taxon>Acinetobacter</taxon>
        <taxon>Acinetobacter calcoaceticus/baumannii complex</taxon>
    </lineage>
</organism>
<comment type="cofactor">
    <cofactor evidence="1">
        <name>Zn(2+)</name>
        <dbReference type="ChEBI" id="CHEBI:29105"/>
    </cofactor>
</comment>
<dbReference type="Pfam" id="PF00675">
    <property type="entry name" value="Peptidase_M16"/>
    <property type="match status" value="1"/>
</dbReference>
<feature type="non-terminal residue" evidence="9">
    <location>
        <position position="1"/>
    </location>
</feature>
<sequence>TGWQPIQETIRKSEKDTRQYQAIRLDNDMVVLLVSDPQAVKSLSALVVPVGSLQDPADHQGLAHFLEHMTLMGSQKYPQPDSLA</sequence>
<protein>
    <submittedName>
        <fullName evidence="9">Peptidase</fullName>
    </submittedName>
</protein>
<keyword evidence="4" id="KW-0479">Metal-binding</keyword>
<dbReference type="AlphaFoldDB" id="A0ABD5DXM1"/>
<evidence type="ECO:0000259" key="8">
    <source>
        <dbReference type="Pfam" id="PF00675"/>
    </source>
</evidence>
<dbReference type="PANTHER" id="PTHR43690">
    <property type="entry name" value="NARDILYSIN"/>
    <property type="match status" value="1"/>
</dbReference>
<keyword evidence="6" id="KW-0862">Zinc</keyword>
<dbReference type="Gene3D" id="3.30.830.10">
    <property type="entry name" value="Metalloenzyme, LuxS/M16 peptidase-like"/>
    <property type="match status" value="1"/>
</dbReference>
<dbReference type="InterPro" id="IPR011249">
    <property type="entry name" value="Metalloenz_LuxS/M16"/>
</dbReference>
<feature type="domain" description="Peptidase M16 N-terminal" evidence="8">
    <location>
        <begin position="30"/>
        <end position="82"/>
    </location>
</feature>
<dbReference type="GO" id="GO:0008237">
    <property type="term" value="F:metallopeptidase activity"/>
    <property type="evidence" value="ECO:0007669"/>
    <property type="project" value="UniProtKB-KW"/>
</dbReference>
<evidence type="ECO:0000256" key="4">
    <source>
        <dbReference type="ARBA" id="ARBA00022723"/>
    </source>
</evidence>
<dbReference type="PANTHER" id="PTHR43690:SF18">
    <property type="entry name" value="INSULIN-DEGRADING ENZYME-RELATED"/>
    <property type="match status" value="1"/>
</dbReference>
<comment type="caution">
    <text evidence="9">The sequence shown here is derived from an EMBL/GenBank/DDBJ whole genome shotgun (WGS) entry which is preliminary data.</text>
</comment>
<dbReference type="PROSITE" id="PS00143">
    <property type="entry name" value="INSULINASE"/>
    <property type="match status" value="1"/>
</dbReference>
<keyword evidence="7" id="KW-0482">Metalloprotease</keyword>
<dbReference type="InterPro" id="IPR001431">
    <property type="entry name" value="Pept_M16_Zn_BS"/>
</dbReference>
<proteinExistence type="inferred from homology"/>
<evidence type="ECO:0000256" key="5">
    <source>
        <dbReference type="ARBA" id="ARBA00022801"/>
    </source>
</evidence>
<evidence type="ECO:0000256" key="7">
    <source>
        <dbReference type="ARBA" id="ARBA00023049"/>
    </source>
</evidence>